<feature type="transmembrane region" description="Helical" evidence="11">
    <location>
        <begin position="151"/>
        <end position="168"/>
    </location>
</feature>
<comment type="function">
    <text evidence="1">Part of the ABC transporter complex MalEFGK involved in maltose/maltodextrin import. Probably responsible for the translocation of the substrate across the membrane.</text>
</comment>
<keyword evidence="6" id="KW-0762">Sugar transport</keyword>
<protein>
    <recommendedName>
        <fullName evidence="10">Maltose/maltodextrin transport system permease protein MalG</fullName>
    </recommendedName>
</protein>
<dbReference type="Pfam" id="PF00528">
    <property type="entry name" value="BPD_transp_1"/>
    <property type="match status" value="1"/>
</dbReference>
<dbReference type="Gene3D" id="1.10.3720.10">
    <property type="entry name" value="MetI-like"/>
    <property type="match status" value="2"/>
</dbReference>
<comment type="caution">
    <text evidence="13">The sequence shown here is derived from an EMBL/GenBank/DDBJ whole genome shotgun (WGS) entry which is preliminary data.</text>
</comment>
<feature type="transmembrane region" description="Helical" evidence="11">
    <location>
        <begin position="256"/>
        <end position="278"/>
    </location>
</feature>
<evidence type="ECO:0000256" key="6">
    <source>
        <dbReference type="ARBA" id="ARBA00022597"/>
    </source>
</evidence>
<dbReference type="PROSITE" id="PS50928">
    <property type="entry name" value="ABC_TM1"/>
    <property type="match status" value="1"/>
</dbReference>
<feature type="transmembrane region" description="Helical" evidence="11">
    <location>
        <begin position="213"/>
        <end position="235"/>
    </location>
</feature>
<dbReference type="SUPFAM" id="SSF161098">
    <property type="entry name" value="MetI-like"/>
    <property type="match status" value="2"/>
</dbReference>
<organism evidence="13 14">
    <name type="scientific">Paraburkholderia rhizosphaerae</name>
    <dbReference type="NCBI Taxonomy" id="480658"/>
    <lineage>
        <taxon>Bacteria</taxon>
        <taxon>Pseudomonadati</taxon>
        <taxon>Pseudomonadota</taxon>
        <taxon>Betaproteobacteria</taxon>
        <taxon>Burkholderiales</taxon>
        <taxon>Burkholderiaceae</taxon>
        <taxon>Paraburkholderia</taxon>
    </lineage>
</organism>
<feature type="transmembrane region" description="Helical" evidence="11">
    <location>
        <begin position="284"/>
        <end position="304"/>
    </location>
</feature>
<feature type="transmembrane region" description="Helical" evidence="11">
    <location>
        <begin position="26"/>
        <end position="47"/>
    </location>
</feature>
<feature type="transmembrane region" description="Helical" evidence="11">
    <location>
        <begin position="316"/>
        <end position="338"/>
    </location>
</feature>
<evidence type="ECO:0000259" key="12">
    <source>
        <dbReference type="PROSITE" id="PS50928"/>
    </source>
</evidence>
<dbReference type="GO" id="GO:0005886">
    <property type="term" value="C:plasma membrane"/>
    <property type="evidence" value="ECO:0007669"/>
    <property type="project" value="UniProtKB-SubCell"/>
</dbReference>
<dbReference type="InterPro" id="IPR035906">
    <property type="entry name" value="MetI-like_sf"/>
</dbReference>
<evidence type="ECO:0000256" key="10">
    <source>
        <dbReference type="ARBA" id="ARBA00041109"/>
    </source>
</evidence>
<dbReference type="InterPro" id="IPR000515">
    <property type="entry name" value="MetI-like"/>
</dbReference>
<evidence type="ECO:0000256" key="8">
    <source>
        <dbReference type="ARBA" id="ARBA00022989"/>
    </source>
</evidence>
<keyword evidence="7 11" id="KW-0812">Transmembrane</keyword>
<keyword evidence="5" id="KW-1003">Cell membrane</keyword>
<evidence type="ECO:0000256" key="2">
    <source>
        <dbReference type="ARBA" id="ARBA00004651"/>
    </source>
</evidence>
<dbReference type="InterPro" id="IPR050901">
    <property type="entry name" value="BP-dep_ABC_trans_perm"/>
</dbReference>
<sequence>MTSKTTGFKRLFVPARLDAIPPGTRAIAYALLGLWSLVVLFPLYWMAITSFKLPIDVSNGPVYLPFVDFKPSLDAWHYIFVDLGPDTFRPYLNSLIVAICSTAAAVFLGSMAAYALARIEYRPPLAAIGIGVLLLAVLSAAVAWGGVDLRIAVAVAIALFFLLLRPVMRRARRHMNNDDILFWMVSQRILPPVVTVIPIYLTFKTVGLLDTHLALIITYATSNVPIVVWLMYDFFTGVPKEIEESAQIDGATRFSILFGIVFPLVAPGLVATGLLVLILAWNEYLFALFLTTANAQTLPLLVAAQNATRGPQWWNMSVLILIMIAPVMVLTLTLQRFIVKGILVGAVKG</sequence>
<evidence type="ECO:0000256" key="7">
    <source>
        <dbReference type="ARBA" id="ARBA00022692"/>
    </source>
</evidence>
<evidence type="ECO:0000256" key="4">
    <source>
        <dbReference type="ARBA" id="ARBA00022448"/>
    </source>
</evidence>
<keyword evidence="9 11" id="KW-0472">Membrane</keyword>
<reference evidence="13 14" key="1">
    <citation type="submission" date="2019-03" db="EMBL/GenBank/DDBJ databases">
        <title>Genomic Encyclopedia of Type Strains, Phase III (KMG-III): the genomes of soil and plant-associated and newly described type strains.</title>
        <authorList>
            <person name="Whitman W."/>
        </authorList>
    </citation>
    <scope>NUCLEOTIDE SEQUENCE [LARGE SCALE GENOMIC DNA]</scope>
    <source>
        <strain evidence="13 14">LMG 29544</strain>
    </source>
</reference>
<evidence type="ECO:0000256" key="11">
    <source>
        <dbReference type="RuleBase" id="RU363032"/>
    </source>
</evidence>
<dbReference type="PANTHER" id="PTHR32243:SF50">
    <property type="entry name" value="MALTOSE_MALTODEXTRIN TRANSPORT SYSTEM PERMEASE PROTEIN MALG"/>
    <property type="match status" value="1"/>
</dbReference>
<comment type="subcellular location">
    <subcellularLocation>
        <location evidence="2 11">Cell membrane</location>
        <topology evidence="2 11">Multi-pass membrane protein</topology>
    </subcellularLocation>
</comment>
<dbReference type="EMBL" id="SORE01000025">
    <property type="protein sequence ID" value="TDY40409.1"/>
    <property type="molecule type" value="Genomic_DNA"/>
</dbReference>
<evidence type="ECO:0000313" key="14">
    <source>
        <dbReference type="Proteomes" id="UP000295509"/>
    </source>
</evidence>
<dbReference type="PANTHER" id="PTHR32243">
    <property type="entry name" value="MALTOSE TRANSPORT SYSTEM PERMEASE-RELATED"/>
    <property type="match status" value="1"/>
</dbReference>
<dbReference type="CDD" id="cd06261">
    <property type="entry name" value="TM_PBP2"/>
    <property type="match status" value="1"/>
</dbReference>
<feature type="domain" description="ABC transmembrane type-1" evidence="12">
    <location>
        <begin position="138"/>
        <end position="334"/>
    </location>
</feature>
<comment type="similarity">
    <text evidence="3">Belongs to the binding-protein-dependent transport system permease family. MalFG subfamily.</text>
</comment>
<evidence type="ECO:0000313" key="13">
    <source>
        <dbReference type="EMBL" id="TDY40409.1"/>
    </source>
</evidence>
<keyword evidence="8 11" id="KW-1133">Transmembrane helix</keyword>
<gene>
    <name evidence="13" type="ORF">BX592_12553</name>
</gene>
<name>A0A4R8LE47_9BURK</name>
<dbReference type="GO" id="GO:0055085">
    <property type="term" value="P:transmembrane transport"/>
    <property type="evidence" value="ECO:0007669"/>
    <property type="project" value="InterPro"/>
</dbReference>
<accession>A0A4R8LE47</accession>
<dbReference type="RefSeq" id="WP_134196279.1">
    <property type="nucleotide sequence ID" value="NZ_JBHLUW010000005.1"/>
</dbReference>
<feature type="transmembrane region" description="Helical" evidence="11">
    <location>
        <begin position="124"/>
        <end position="145"/>
    </location>
</feature>
<dbReference type="Proteomes" id="UP000295509">
    <property type="component" value="Unassembled WGS sequence"/>
</dbReference>
<feature type="transmembrane region" description="Helical" evidence="11">
    <location>
        <begin position="180"/>
        <end position="201"/>
    </location>
</feature>
<evidence type="ECO:0000256" key="5">
    <source>
        <dbReference type="ARBA" id="ARBA00022475"/>
    </source>
</evidence>
<keyword evidence="4 11" id="KW-0813">Transport</keyword>
<keyword evidence="14" id="KW-1185">Reference proteome</keyword>
<evidence type="ECO:0000256" key="1">
    <source>
        <dbReference type="ARBA" id="ARBA00002264"/>
    </source>
</evidence>
<feature type="transmembrane region" description="Helical" evidence="11">
    <location>
        <begin position="95"/>
        <end position="117"/>
    </location>
</feature>
<dbReference type="AlphaFoldDB" id="A0A4R8LE47"/>
<dbReference type="OrthoDB" id="8111552at2"/>
<evidence type="ECO:0000256" key="9">
    <source>
        <dbReference type="ARBA" id="ARBA00023136"/>
    </source>
</evidence>
<proteinExistence type="inferred from homology"/>
<evidence type="ECO:0000256" key="3">
    <source>
        <dbReference type="ARBA" id="ARBA00009047"/>
    </source>
</evidence>